<dbReference type="SMART" id="SM00330">
    <property type="entry name" value="PIPKc"/>
    <property type="match status" value="1"/>
</dbReference>
<dbReference type="Proteomes" id="UP000270296">
    <property type="component" value="Unassembled WGS sequence"/>
</dbReference>
<dbReference type="InterPro" id="IPR027484">
    <property type="entry name" value="PInositol-4-P-5-kinase_N"/>
</dbReference>
<keyword evidence="3" id="KW-0418">Kinase</keyword>
<dbReference type="SUPFAM" id="SSF56104">
    <property type="entry name" value="SAICAR synthase-like"/>
    <property type="match status" value="1"/>
</dbReference>
<protein>
    <submittedName>
        <fullName evidence="7">PIPK domain-containing protein</fullName>
    </submittedName>
</protein>
<dbReference type="InterPro" id="IPR027483">
    <property type="entry name" value="PInositol-4-P-4/5-kinase_C_sf"/>
</dbReference>
<gene>
    <name evidence="5" type="ORF">SBAD_LOCUS4366</name>
</gene>
<dbReference type="InterPro" id="IPR044769">
    <property type="entry name" value="PIKfyve_PIPKc"/>
</dbReference>
<dbReference type="OrthoDB" id="158357at2759"/>
<evidence type="ECO:0000256" key="1">
    <source>
        <dbReference type="ARBA" id="ARBA00022741"/>
    </source>
</evidence>
<keyword evidence="1 3" id="KW-0547">Nucleotide-binding</keyword>
<evidence type="ECO:0000259" key="4">
    <source>
        <dbReference type="PROSITE" id="PS51455"/>
    </source>
</evidence>
<feature type="domain" description="PIPK" evidence="4">
    <location>
        <begin position="23"/>
        <end position="350"/>
    </location>
</feature>
<dbReference type="CDD" id="cd17300">
    <property type="entry name" value="PIPKc_PIKfyve"/>
    <property type="match status" value="1"/>
</dbReference>
<dbReference type="GO" id="GO:0005524">
    <property type="term" value="F:ATP binding"/>
    <property type="evidence" value="ECO:0007669"/>
    <property type="project" value="UniProtKB-UniRule"/>
</dbReference>
<evidence type="ECO:0000256" key="2">
    <source>
        <dbReference type="ARBA" id="ARBA00022840"/>
    </source>
</evidence>
<sequence>MSPAFGNNLHLCLPFGIIPVVVDESEVSSIIAFSLASREYANCLSNFASDVTCAEQSINILRDLNDLGIPESSDYAQFHIDLQFCDSVANFYCKVYCAKYFTLLRECIFAASEEQFIRSLSRCEAWQPTGGKSGATFFRTLDGRFILKQMSRYEVQSFIKFAPAYFKHVASVCLGKKATSLVKIFGVYRVGFKNTQNGTAYKMDLAVMEYLFYDRNISEIYDLKGSLRNRWASEKQHQTDIVLLDENLLEKVCTDSFYLHPFSKLTLNATINGDTKLLSENHVMDYSLLVGIDEEKSELVLGIIDYLRTYTWDKKIESWVKSVSVSGQPPTVISPELYRQRFVESMDVYFPVSPDQWSVTFPIEL</sequence>
<dbReference type="FunFam" id="3.30.810.10:FF:000001">
    <property type="entry name" value="1-phosphatidylinositol 3-phosphate 5-kinase FAB1"/>
    <property type="match status" value="1"/>
</dbReference>
<dbReference type="WBParaSite" id="SBAD_0000455801-mRNA-1">
    <property type="protein sequence ID" value="SBAD_0000455801-mRNA-1"/>
    <property type="gene ID" value="SBAD_0000455801"/>
</dbReference>
<dbReference type="Gene3D" id="3.30.800.10">
    <property type="entry name" value="Phosphatidylinositol Phosphate Kinase II Beta"/>
    <property type="match status" value="1"/>
</dbReference>
<dbReference type="EMBL" id="UZAM01008276">
    <property type="protein sequence ID" value="VDP04144.1"/>
    <property type="molecule type" value="Genomic_DNA"/>
</dbReference>
<keyword evidence="6" id="KW-1185">Reference proteome</keyword>
<dbReference type="PROSITE" id="PS51455">
    <property type="entry name" value="PIPK"/>
    <property type="match status" value="1"/>
</dbReference>
<keyword evidence="3" id="KW-0808">Transferase</keyword>
<evidence type="ECO:0000256" key="3">
    <source>
        <dbReference type="PROSITE-ProRule" id="PRU00781"/>
    </source>
</evidence>
<dbReference type="PANTHER" id="PTHR45748">
    <property type="entry name" value="1-PHOSPHATIDYLINOSITOL 3-PHOSPHATE 5-KINASE-RELATED"/>
    <property type="match status" value="1"/>
</dbReference>
<dbReference type="Gene3D" id="3.30.810.10">
    <property type="entry name" value="2-Layer Sandwich"/>
    <property type="match status" value="1"/>
</dbReference>
<dbReference type="AlphaFoldDB" id="A0A183IL72"/>
<dbReference type="PANTHER" id="PTHR45748:SF7">
    <property type="entry name" value="1-PHOSPHATIDYLINOSITOL 3-PHOSPHATE 5-KINASE-RELATED"/>
    <property type="match status" value="1"/>
</dbReference>
<reference evidence="5 6" key="2">
    <citation type="submission" date="2018-11" db="EMBL/GenBank/DDBJ databases">
        <authorList>
            <consortium name="Pathogen Informatics"/>
        </authorList>
    </citation>
    <scope>NUCLEOTIDE SEQUENCE [LARGE SCALE GENOMIC DNA]</scope>
</reference>
<keyword evidence="2 3" id="KW-0067">ATP-binding</keyword>
<accession>A0A183IL72</accession>
<dbReference type="InterPro" id="IPR002498">
    <property type="entry name" value="PInositol-4-P-4/5-kinase_core"/>
</dbReference>
<organism evidence="7">
    <name type="scientific">Soboliphyme baturini</name>
    <dbReference type="NCBI Taxonomy" id="241478"/>
    <lineage>
        <taxon>Eukaryota</taxon>
        <taxon>Metazoa</taxon>
        <taxon>Ecdysozoa</taxon>
        <taxon>Nematoda</taxon>
        <taxon>Enoplea</taxon>
        <taxon>Dorylaimia</taxon>
        <taxon>Dioctophymatida</taxon>
        <taxon>Dioctophymatoidea</taxon>
        <taxon>Soboliphymatidae</taxon>
        <taxon>Soboliphyme</taxon>
    </lineage>
</organism>
<dbReference type="GO" id="GO:0010008">
    <property type="term" value="C:endosome membrane"/>
    <property type="evidence" value="ECO:0007669"/>
    <property type="project" value="TreeGrafter"/>
</dbReference>
<dbReference type="GO" id="GO:0000285">
    <property type="term" value="F:1-phosphatidylinositol-3-phosphate 5-kinase activity"/>
    <property type="evidence" value="ECO:0007669"/>
    <property type="project" value="InterPro"/>
</dbReference>
<dbReference type="GO" id="GO:0046854">
    <property type="term" value="P:phosphatidylinositol phosphate biosynthetic process"/>
    <property type="evidence" value="ECO:0007669"/>
    <property type="project" value="TreeGrafter"/>
</dbReference>
<reference evidence="7" key="1">
    <citation type="submission" date="2016-06" db="UniProtKB">
        <authorList>
            <consortium name="WormBaseParasite"/>
        </authorList>
    </citation>
    <scope>IDENTIFICATION</scope>
</reference>
<dbReference type="Pfam" id="PF01504">
    <property type="entry name" value="PIP5K"/>
    <property type="match status" value="1"/>
</dbReference>
<proteinExistence type="predicted"/>
<evidence type="ECO:0000313" key="6">
    <source>
        <dbReference type="Proteomes" id="UP000270296"/>
    </source>
</evidence>
<evidence type="ECO:0000313" key="7">
    <source>
        <dbReference type="WBParaSite" id="SBAD_0000455801-mRNA-1"/>
    </source>
</evidence>
<evidence type="ECO:0000313" key="5">
    <source>
        <dbReference type="EMBL" id="VDP04144.1"/>
    </source>
</evidence>
<name>A0A183IL72_9BILA</name>